<evidence type="ECO:0000256" key="2">
    <source>
        <dbReference type="ARBA" id="ARBA00022481"/>
    </source>
</evidence>
<keyword evidence="6" id="KW-0812">Transmembrane</keyword>
<dbReference type="InterPro" id="IPR003660">
    <property type="entry name" value="HAMP_dom"/>
</dbReference>
<dbReference type="Gene3D" id="1.10.287.950">
    <property type="entry name" value="Methyl-accepting chemotaxis protein"/>
    <property type="match status" value="1"/>
</dbReference>
<dbReference type="GO" id="GO:0004888">
    <property type="term" value="F:transmembrane signaling receptor activity"/>
    <property type="evidence" value="ECO:0007669"/>
    <property type="project" value="InterPro"/>
</dbReference>
<dbReference type="PRINTS" id="PR00260">
    <property type="entry name" value="CHEMTRNSDUCR"/>
</dbReference>
<dbReference type="PANTHER" id="PTHR43531:SF14">
    <property type="entry name" value="METHYL-ACCEPTING CHEMOTAXIS PROTEIN I-RELATED"/>
    <property type="match status" value="1"/>
</dbReference>
<dbReference type="CDD" id="cd11386">
    <property type="entry name" value="MCP_signal"/>
    <property type="match status" value="1"/>
</dbReference>
<dbReference type="Pfam" id="PF00672">
    <property type="entry name" value="HAMP"/>
    <property type="match status" value="2"/>
</dbReference>
<dbReference type="Gene3D" id="6.10.340.10">
    <property type="match status" value="1"/>
</dbReference>
<feature type="region of interest" description="Disordered" evidence="5">
    <location>
        <begin position="446"/>
        <end position="472"/>
    </location>
</feature>
<keyword evidence="6" id="KW-1133">Transmembrane helix</keyword>
<proteinExistence type="inferred from homology"/>
<feature type="domain" description="Methyl-accepting transducer" evidence="7">
    <location>
        <begin position="442"/>
        <end position="671"/>
    </location>
</feature>
<name>A0A1T4XJT9_9BACT</name>
<evidence type="ECO:0000313" key="10">
    <source>
        <dbReference type="Proteomes" id="UP000190027"/>
    </source>
</evidence>
<dbReference type="Pfam" id="PF00015">
    <property type="entry name" value="MCPsignal"/>
    <property type="match status" value="1"/>
</dbReference>
<reference evidence="9 10" key="1">
    <citation type="submission" date="2017-02" db="EMBL/GenBank/DDBJ databases">
        <authorList>
            <person name="Peterson S.W."/>
        </authorList>
    </citation>
    <scope>NUCLEOTIDE SEQUENCE [LARGE SCALE GENOMIC DNA]</scope>
    <source>
        <strain evidence="9 10">DSM 16080</strain>
    </source>
</reference>
<evidence type="ECO:0000256" key="6">
    <source>
        <dbReference type="SAM" id="Phobius"/>
    </source>
</evidence>
<dbReference type="Gene3D" id="3.30.450.20">
    <property type="entry name" value="PAS domain"/>
    <property type="match status" value="2"/>
</dbReference>
<feature type="compositionally biased region" description="Basic and acidic residues" evidence="5">
    <location>
        <begin position="498"/>
        <end position="509"/>
    </location>
</feature>
<dbReference type="STRING" id="1121449.SAMN02745704_02178"/>
<comment type="subcellular location">
    <subcellularLocation>
        <location evidence="1">Membrane</location>
    </subcellularLocation>
</comment>
<dbReference type="AlphaFoldDB" id="A0A1T4XJT9"/>
<dbReference type="CDD" id="cd12913">
    <property type="entry name" value="PDC1_MCP_like"/>
    <property type="match status" value="1"/>
</dbReference>
<dbReference type="InterPro" id="IPR004089">
    <property type="entry name" value="MCPsignal_dom"/>
</dbReference>
<evidence type="ECO:0000256" key="3">
    <source>
        <dbReference type="ARBA" id="ARBA00029447"/>
    </source>
</evidence>
<dbReference type="GO" id="GO:0005886">
    <property type="term" value="C:plasma membrane"/>
    <property type="evidence" value="ECO:0007669"/>
    <property type="project" value="TreeGrafter"/>
</dbReference>
<dbReference type="InterPro" id="IPR051310">
    <property type="entry name" value="MCP_chemotaxis"/>
</dbReference>
<dbReference type="InterPro" id="IPR004090">
    <property type="entry name" value="Chemotax_Me-accpt_rcpt"/>
</dbReference>
<protein>
    <submittedName>
        <fullName evidence="9">Methyl-accepting chemotaxis sensory transducer with Cache sensor</fullName>
    </submittedName>
</protein>
<dbReference type="PANTHER" id="PTHR43531">
    <property type="entry name" value="PROTEIN ICFG"/>
    <property type="match status" value="1"/>
</dbReference>
<feature type="compositionally biased region" description="Low complexity" evidence="5">
    <location>
        <begin position="450"/>
        <end position="461"/>
    </location>
</feature>
<dbReference type="Pfam" id="PF22673">
    <property type="entry name" value="MCP-like_PDC_1"/>
    <property type="match status" value="1"/>
</dbReference>
<evidence type="ECO:0000259" key="8">
    <source>
        <dbReference type="PROSITE" id="PS50885"/>
    </source>
</evidence>
<feature type="region of interest" description="Disordered" evidence="5">
    <location>
        <begin position="688"/>
        <end position="741"/>
    </location>
</feature>
<dbReference type="PROSITE" id="PS50885">
    <property type="entry name" value="HAMP"/>
    <property type="match status" value="1"/>
</dbReference>
<dbReference type="RefSeq" id="WP_078717728.1">
    <property type="nucleotide sequence ID" value="NZ_FUYC01000011.1"/>
</dbReference>
<keyword evidence="6" id="KW-0472">Membrane</keyword>
<feature type="compositionally biased region" description="Acidic residues" evidence="5">
    <location>
        <begin position="727"/>
        <end position="741"/>
    </location>
</feature>
<dbReference type="GO" id="GO:0006935">
    <property type="term" value="P:chemotaxis"/>
    <property type="evidence" value="ECO:0007669"/>
    <property type="project" value="InterPro"/>
</dbReference>
<evidence type="ECO:0000256" key="5">
    <source>
        <dbReference type="SAM" id="MobiDB-lite"/>
    </source>
</evidence>
<evidence type="ECO:0000256" key="4">
    <source>
        <dbReference type="PROSITE-ProRule" id="PRU00284"/>
    </source>
</evidence>
<keyword evidence="10" id="KW-1185">Reference proteome</keyword>
<feature type="region of interest" description="Disordered" evidence="5">
    <location>
        <begin position="485"/>
        <end position="509"/>
    </location>
</feature>
<comment type="similarity">
    <text evidence="3">Belongs to the methyl-accepting chemotaxis (MCP) protein family.</text>
</comment>
<dbReference type="PROSITE" id="PS50111">
    <property type="entry name" value="CHEMOTAXIS_TRANSDUC_2"/>
    <property type="match status" value="1"/>
</dbReference>
<sequence>MRFTKGIQFKIATWTGIALLGVSVALTGFASLSMFDQQVQGSRDQAMSIAKEYASRVESELLAPLNMAQSLADAFAAIKEDNLATSREEVSRMLRSVLQRHPELQGVYTLWEPDAFDGQDQMFVNAPAHDETGRFMAYWNRVGGSLATEPLYGYDDPKDGGYYLNPRRTGKPAVVDPIPFVAQGREVLLVSVTAPIMYNGAFHGIVGVDVTVERLAAMAEEADFFEGTGVLAIISNNGTLAGVTGQPDLTGKNAKALHEDFDEDIKSVQAGKIRNEFMDDVLEIFYPVKIGTGSPWAVNLLADDSVVVARAWAMAWKMIWVGLGLLLVAVGVIWWLAGILARPVKYISRSAELAAIGDVDMKELDRNARDRMLKRGDELGEAGRAFASMVDYFRDKAQAAKKIADGDLTVEIHPASPKDELGNALERMVHSLNGAMGEIQTAAAQVAAGSSEVSDSSQSMSQGATEQASSLEEITSSLTEINSQTKTNAENAAQASRLSDHAKTAATQGEEHMGRLTEAMGEINESSQSIGKIIKVIDEIAFQTNLLALNAAVEAARAGKHGKGFAVVAEEVRTLASRSAKAAQETAQLIEGSADRVATGGKIAQETAEALTKIVENVTKSADLVQEIAAASNEQAEGVAQVNQGLHQVETVVQRSTATAEETASAAEELSSQSATLREVTGRFRIRQEGGERPLPQAPNPTPSLPQGSGKSDSPVDSWGDDGGMVDPEETISLDDDFGKY</sequence>
<keyword evidence="2" id="KW-0488">Methylation</keyword>
<accession>A0A1T4XJT9</accession>
<feature type="transmembrane region" description="Helical" evidence="6">
    <location>
        <begin position="12"/>
        <end position="35"/>
    </location>
</feature>
<feature type="domain" description="HAMP" evidence="8">
    <location>
        <begin position="397"/>
        <end position="437"/>
    </location>
</feature>
<evidence type="ECO:0000259" key="7">
    <source>
        <dbReference type="PROSITE" id="PS50111"/>
    </source>
</evidence>
<evidence type="ECO:0000313" key="9">
    <source>
        <dbReference type="EMBL" id="SKA89777.1"/>
    </source>
</evidence>
<feature type="compositionally biased region" description="Polar residues" evidence="5">
    <location>
        <begin position="485"/>
        <end position="497"/>
    </location>
</feature>
<feature type="transmembrane region" description="Helical" evidence="6">
    <location>
        <begin position="318"/>
        <end position="341"/>
    </location>
</feature>
<organism evidence="9 10">
    <name type="scientific">Paucidesulfovibrio gracilis DSM 16080</name>
    <dbReference type="NCBI Taxonomy" id="1121449"/>
    <lineage>
        <taxon>Bacteria</taxon>
        <taxon>Pseudomonadati</taxon>
        <taxon>Thermodesulfobacteriota</taxon>
        <taxon>Desulfovibrionia</taxon>
        <taxon>Desulfovibrionales</taxon>
        <taxon>Desulfovibrionaceae</taxon>
        <taxon>Paucidesulfovibrio</taxon>
    </lineage>
</organism>
<dbReference type="GO" id="GO:0007165">
    <property type="term" value="P:signal transduction"/>
    <property type="evidence" value="ECO:0007669"/>
    <property type="project" value="UniProtKB-KW"/>
</dbReference>
<dbReference type="Proteomes" id="UP000190027">
    <property type="component" value="Unassembled WGS sequence"/>
</dbReference>
<evidence type="ECO:0000256" key="1">
    <source>
        <dbReference type="ARBA" id="ARBA00004370"/>
    </source>
</evidence>
<dbReference type="SMART" id="SM00283">
    <property type="entry name" value="MA"/>
    <property type="match status" value="1"/>
</dbReference>
<dbReference type="SUPFAM" id="SSF58104">
    <property type="entry name" value="Methyl-accepting chemotaxis protein (MCP) signaling domain"/>
    <property type="match status" value="1"/>
</dbReference>
<dbReference type="FunFam" id="1.10.287.950:FF:000001">
    <property type="entry name" value="Methyl-accepting chemotaxis sensory transducer"/>
    <property type="match status" value="1"/>
</dbReference>
<keyword evidence="4" id="KW-0807">Transducer</keyword>
<dbReference type="CDD" id="cd06225">
    <property type="entry name" value="HAMP"/>
    <property type="match status" value="1"/>
</dbReference>
<gene>
    <name evidence="9" type="ORF">SAMN02745704_02178</name>
</gene>
<dbReference type="EMBL" id="FUYC01000011">
    <property type="protein sequence ID" value="SKA89777.1"/>
    <property type="molecule type" value="Genomic_DNA"/>
</dbReference>